<sequence length="85" mass="9296">MGVNKTIPMVNFLYAQQAQSVQLLALSPCLGKGMIRGGILLYQHGPWRTGFLVHCNSMGLVLQRETSSKTEAETDSILSYPTPEA</sequence>
<evidence type="ECO:0000313" key="2">
    <source>
        <dbReference type="EMBL" id="KAL0386633.1"/>
    </source>
</evidence>
<dbReference type="EMBL" id="JACGWN010000017">
    <property type="protein sequence ID" value="KAL0391551.1"/>
    <property type="molecule type" value="Genomic_DNA"/>
</dbReference>
<feature type="region of interest" description="Disordered" evidence="1">
    <location>
        <begin position="64"/>
        <end position="85"/>
    </location>
</feature>
<evidence type="ECO:0000313" key="4">
    <source>
        <dbReference type="EMBL" id="KAL0427902.1"/>
    </source>
</evidence>
<dbReference type="EMBL" id="JACGWN010000088">
    <property type="protein sequence ID" value="KAL0386633.1"/>
    <property type="molecule type" value="Genomic_DNA"/>
</dbReference>
<dbReference type="AlphaFoldDB" id="A0AAW2SG46"/>
<evidence type="ECO:0000313" key="3">
    <source>
        <dbReference type="EMBL" id="KAL0391551.1"/>
    </source>
</evidence>
<reference evidence="3" key="1">
    <citation type="submission" date="2020-06" db="EMBL/GenBank/DDBJ databases">
        <authorList>
            <person name="Li T."/>
            <person name="Hu X."/>
            <person name="Zhang T."/>
            <person name="Song X."/>
            <person name="Zhang H."/>
            <person name="Dai N."/>
            <person name="Sheng W."/>
            <person name="Hou X."/>
            <person name="Wei L."/>
        </authorList>
    </citation>
    <scope>NUCLEOTIDE SEQUENCE</scope>
    <source>
        <strain evidence="3">KEN1</strain>
        <tissue evidence="3">Leaf</tissue>
    </source>
</reference>
<protein>
    <submittedName>
        <fullName evidence="3">Uncharacterized protein</fullName>
    </submittedName>
</protein>
<comment type="caution">
    <text evidence="3">The sequence shown here is derived from an EMBL/GenBank/DDBJ whole genome shotgun (WGS) entry which is preliminary data.</text>
</comment>
<gene>
    <name evidence="4" type="ORF">Slati_2965000</name>
    <name evidence="3" type="ORF">Slati_4519300</name>
    <name evidence="2" type="ORF">Slati_4589400</name>
</gene>
<evidence type="ECO:0000256" key="1">
    <source>
        <dbReference type="SAM" id="MobiDB-lite"/>
    </source>
</evidence>
<accession>A0AAW2SG46</accession>
<name>A0AAW2SG46_9LAMI</name>
<proteinExistence type="predicted"/>
<reference evidence="3" key="2">
    <citation type="journal article" date="2024" name="Plant">
        <title>Genomic evolution and insights into agronomic trait innovations of Sesamum species.</title>
        <authorList>
            <person name="Miao H."/>
            <person name="Wang L."/>
            <person name="Qu L."/>
            <person name="Liu H."/>
            <person name="Sun Y."/>
            <person name="Le M."/>
            <person name="Wang Q."/>
            <person name="Wei S."/>
            <person name="Zheng Y."/>
            <person name="Lin W."/>
            <person name="Duan Y."/>
            <person name="Cao H."/>
            <person name="Xiong S."/>
            <person name="Wang X."/>
            <person name="Wei L."/>
            <person name="Li C."/>
            <person name="Ma Q."/>
            <person name="Ju M."/>
            <person name="Zhao R."/>
            <person name="Li G."/>
            <person name="Mu C."/>
            <person name="Tian Q."/>
            <person name="Mei H."/>
            <person name="Zhang T."/>
            <person name="Gao T."/>
            <person name="Zhang H."/>
        </authorList>
    </citation>
    <scope>NUCLEOTIDE SEQUENCE</scope>
    <source>
        <strain evidence="3">KEN1</strain>
    </source>
</reference>
<organism evidence="3">
    <name type="scientific">Sesamum latifolium</name>
    <dbReference type="NCBI Taxonomy" id="2727402"/>
    <lineage>
        <taxon>Eukaryota</taxon>
        <taxon>Viridiplantae</taxon>
        <taxon>Streptophyta</taxon>
        <taxon>Embryophyta</taxon>
        <taxon>Tracheophyta</taxon>
        <taxon>Spermatophyta</taxon>
        <taxon>Magnoliopsida</taxon>
        <taxon>eudicotyledons</taxon>
        <taxon>Gunneridae</taxon>
        <taxon>Pentapetalae</taxon>
        <taxon>asterids</taxon>
        <taxon>lamiids</taxon>
        <taxon>Lamiales</taxon>
        <taxon>Pedaliaceae</taxon>
        <taxon>Sesamum</taxon>
    </lineage>
</organism>
<dbReference type="EMBL" id="JACGWN010000010">
    <property type="protein sequence ID" value="KAL0427902.1"/>
    <property type="molecule type" value="Genomic_DNA"/>
</dbReference>